<dbReference type="Gene3D" id="3.30.230.10">
    <property type="match status" value="1"/>
</dbReference>
<dbReference type="GO" id="GO:0022627">
    <property type="term" value="C:cytosolic small ribosomal subunit"/>
    <property type="evidence" value="ECO:0007669"/>
    <property type="project" value="TreeGrafter"/>
</dbReference>
<dbReference type="EMBL" id="PFBB01000015">
    <property type="protein sequence ID" value="PIR88573.1"/>
    <property type="molecule type" value="Genomic_DNA"/>
</dbReference>
<dbReference type="InterPro" id="IPR014721">
    <property type="entry name" value="Ribsml_uS5_D2-typ_fold_subgr"/>
</dbReference>
<dbReference type="Pfam" id="PF00380">
    <property type="entry name" value="Ribosomal_S9"/>
    <property type="match status" value="1"/>
</dbReference>
<organism evidence="6 7">
    <name type="scientific">Candidatus Harrisonbacteria bacterium CG10_big_fil_rev_8_21_14_0_10_44_23</name>
    <dbReference type="NCBI Taxonomy" id="1974585"/>
    <lineage>
        <taxon>Bacteria</taxon>
        <taxon>Candidatus Harrisoniibacteriota</taxon>
    </lineage>
</organism>
<dbReference type="GO" id="GO:0003723">
    <property type="term" value="F:RNA binding"/>
    <property type="evidence" value="ECO:0007669"/>
    <property type="project" value="TreeGrafter"/>
</dbReference>
<gene>
    <name evidence="5" type="primary">rpsI</name>
    <name evidence="6" type="ORF">COU09_01565</name>
</gene>
<name>A0A2H0UQ98_9BACT</name>
<sequence>MATTKEKKYIEGIGGRKSATARVRITPGEKGIKINDVDYKKYFPLVRQQIAVTAPLKLTETSDEFGISVHVKGSGLSGQAGAVRHGIARALVKWNEELRKKLKKEGFLTRDSRMVERKKYGLRKARRRPQWSKR</sequence>
<proteinExistence type="inferred from homology"/>
<dbReference type="HAMAP" id="MF_00532_B">
    <property type="entry name" value="Ribosomal_uS9_B"/>
    <property type="match status" value="1"/>
</dbReference>
<dbReference type="PANTHER" id="PTHR21569:SF1">
    <property type="entry name" value="SMALL RIBOSOMAL SUBUNIT PROTEIN US9M"/>
    <property type="match status" value="1"/>
</dbReference>
<dbReference type="InterPro" id="IPR000754">
    <property type="entry name" value="Ribosomal_uS9"/>
</dbReference>
<dbReference type="NCBIfam" id="NF001099">
    <property type="entry name" value="PRK00132.1"/>
    <property type="match status" value="1"/>
</dbReference>
<dbReference type="PANTHER" id="PTHR21569">
    <property type="entry name" value="RIBOSOMAL PROTEIN S9"/>
    <property type="match status" value="1"/>
</dbReference>
<accession>A0A2H0UQ98</accession>
<evidence type="ECO:0000256" key="4">
    <source>
        <dbReference type="ARBA" id="ARBA00035259"/>
    </source>
</evidence>
<evidence type="ECO:0000313" key="6">
    <source>
        <dbReference type="EMBL" id="PIR88573.1"/>
    </source>
</evidence>
<evidence type="ECO:0000256" key="3">
    <source>
        <dbReference type="ARBA" id="ARBA00023274"/>
    </source>
</evidence>
<evidence type="ECO:0000256" key="2">
    <source>
        <dbReference type="ARBA" id="ARBA00022980"/>
    </source>
</evidence>
<dbReference type="InterPro" id="IPR020568">
    <property type="entry name" value="Ribosomal_Su5_D2-typ_SF"/>
</dbReference>
<dbReference type="InterPro" id="IPR023035">
    <property type="entry name" value="Ribosomal_uS9_bac/plastid"/>
</dbReference>
<evidence type="ECO:0000256" key="5">
    <source>
        <dbReference type="HAMAP-Rule" id="MF_00532"/>
    </source>
</evidence>
<keyword evidence="2 5" id="KW-0689">Ribosomal protein</keyword>
<dbReference type="GO" id="GO:0003735">
    <property type="term" value="F:structural constituent of ribosome"/>
    <property type="evidence" value="ECO:0007669"/>
    <property type="project" value="InterPro"/>
</dbReference>
<comment type="similarity">
    <text evidence="1 5">Belongs to the universal ribosomal protein uS9 family.</text>
</comment>
<dbReference type="GO" id="GO:0006412">
    <property type="term" value="P:translation"/>
    <property type="evidence" value="ECO:0007669"/>
    <property type="project" value="UniProtKB-UniRule"/>
</dbReference>
<dbReference type="SUPFAM" id="SSF54211">
    <property type="entry name" value="Ribosomal protein S5 domain 2-like"/>
    <property type="match status" value="1"/>
</dbReference>
<dbReference type="Proteomes" id="UP000229615">
    <property type="component" value="Unassembled WGS sequence"/>
</dbReference>
<evidence type="ECO:0000313" key="7">
    <source>
        <dbReference type="Proteomes" id="UP000229615"/>
    </source>
</evidence>
<reference evidence="7" key="1">
    <citation type="submission" date="2017-09" db="EMBL/GenBank/DDBJ databases">
        <title>Depth-based differentiation of microbial function through sediment-hosted aquifers and enrichment of novel symbionts in the deep terrestrial subsurface.</title>
        <authorList>
            <person name="Probst A.J."/>
            <person name="Ladd B."/>
            <person name="Jarett J.K."/>
            <person name="Geller-Mcgrath D.E."/>
            <person name="Sieber C.M.K."/>
            <person name="Emerson J.B."/>
            <person name="Anantharaman K."/>
            <person name="Thomas B.C."/>
            <person name="Malmstrom R."/>
            <person name="Stieglmeier M."/>
            <person name="Klingl A."/>
            <person name="Woyke T."/>
            <person name="Ryan C.M."/>
            <person name="Banfield J.F."/>
        </authorList>
    </citation>
    <scope>NUCLEOTIDE SEQUENCE [LARGE SCALE GENOMIC DNA]</scope>
</reference>
<keyword evidence="3 5" id="KW-0687">Ribonucleoprotein</keyword>
<evidence type="ECO:0000256" key="1">
    <source>
        <dbReference type="ARBA" id="ARBA00005251"/>
    </source>
</evidence>
<dbReference type="FunFam" id="3.30.230.10:FF:000001">
    <property type="entry name" value="30S ribosomal protein S9"/>
    <property type="match status" value="1"/>
</dbReference>
<dbReference type="AlphaFoldDB" id="A0A2H0UQ98"/>
<protein>
    <recommendedName>
        <fullName evidence="4 5">Small ribosomal subunit protein uS9</fullName>
    </recommendedName>
</protein>
<comment type="caution">
    <text evidence="6">The sequence shown here is derived from an EMBL/GenBank/DDBJ whole genome shotgun (WGS) entry which is preliminary data.</text>
</comment>